<keyword evidence="2 4" id="KW-0863">Zinc-finger</keyword>
<dbReference type="EMBL" id="FLQV01000666">
    <property type="protein sequence ID" value="SBS97179.1"/>
    <property type="molecule type" value="Genomic_DNA"/>
</dbReference>
<evidence type="ECO:0000313" key="8">
    <source>
        <dbReference type="EMBL" id="SBS86784.1"/>
    </source>
</evidence>
<evidence type="ECO:0000256" key="2">
    <source>
        <dbReference type="ARBA" id="ARBA00022771"/>
    </source>
</evidence>
<feature type="domain" description="C3H1-type" evidence="7">
    <location>
        <begin position="220"/>
        <end position="243"/>
    </location>
</feature>
<feature type="domain" description="RING-type" evidence="6">
    <location>
        <begin position="347"/>
        <end position="387"/>
    </location>
</feature>
<evidence type="ECO:0000256" key="3">
    <source>
        <dbReference type="ARBA" id="ARBA00022833"/>
    </source>
</evidence>
<evidence type="ECO:0000313" key="9">
    <source>
        <dbReference type="EMBL" id="SBS97179.1"/>
    </source>
</evidence>
<feature type="compositionally biased region" description="Basic and acidic residues" evidence="5">
    <location>
        <begin position="15"/>
        <end position="34"/>
    </location>
</feature>
<keyword evidence="3 4" id="KW-0862">Zinc</keyword>
<accession>A0A1A8WW40</accession>
<dbReference type="Gene3D" id="3.30.40.10">
    <property type="entry name" value="Zinc/RING finger domain, C3HC4 (zinc finger)"/>
    <property type="match status" value="1"/>
</dbReference>
<feature type="region of interest" description="Disordered" evidence="5">
    <location>
        <begin position="282"/>
        <end position="339"/>
    </location>
</feature>
<dbReference type="GO" id="GO:0008270">
    <property type="term" value="F:zinc ion binding"/>
    <property type="evidence" value="ECO:0007669"/>
    <property type="project" value="UniProtKB-KW"/>
</dbReference>
<evidence type="ECO:0000259" key="6">
    <source>
        <dbReference type="PROSITE" id="PS50089"/>
    </source>
</evidence>
<dbReference type="SUPFAM" id="SSF57850">
    <property type="entry name" value="RING/U-box"/>
    <property type="match status" value="1"/>
</dbReference>
<evidence type="ECO:0000256" key="1">
    <source>
        <dbReference type="ARBA" id="ARBA00022723"/>
    </source>
</evidence>
<feature type="zinc finger region" description="C3H1-type" evidence="4">
    <location>
        <begin position="220"/>
        <end position="243"/>
    </location>
</feature>
<name>A0A1A8WW40_PLAOA</name>
<feature type="compositionally biased region" description="Basic residues" evidence="5">
    <location>
        <begin position="1"/>
        <end position="14"/>
    </location>
</feature>
<dbReference type="PROSITE" id="PS50089">
    <property type="entry name" value="ZF_RING_2"/>
    <property type="match status" value="1"/>
</dbReference>
<dbReference type="InterPro" id="IPR001841">
    <property type="entry name" value="Znf_RING"/>
</dbReference>
<evidence type="ECO:0000256" key="5">
    <source>
        <dbReference type="SAM" id="MobiDB-lite"/>
    </source>
</evidence>
<dbReference type="InterPro" id="IPR013083">
    <property type="entry name" value="Znf_RING/FYVE/PHD"/>
</dbReference>
<keyword evidence="1 4" id="KW-0479">Metal-binding</keyword>
<dbReference type="EMBL" id="FLQU01000525">
    <property type="protein sequence ID" value="SBS86784.1"/>
    <property type="molecule type" value="Genomic_DNA"/>
</dbReference>
<dbReference type="Proteomes" id="UP000078560">
    <property type="component" value="Unassembled WGS sequence"/>
</dbReference>
<feature type="region of interest" description="Disordered" evidence="5">
    <location>
        <begin position="1"/>
        <end position="44"/>
    </location>
</feature>
<reference evidence="10 11" key="2">
    <citation type="submission" date="2016-05" db="EMBL/GenBank/DDBJ databases">
        <authorList>
            <person name="Naeem Raeece"/>
        </authorList>
    </citation>
    <scope>NUCLEOTIDE SEQUENCE [LARGE SCALE GENOMIC DNA]</scope>
</reference>
<dbReference type="PROSITE" id="PS50103">
    <property type="entry name" value="ZF_C3H1"/>
    <property type="match status" value="1"/>
</dbReference>
<evidence type="ECO:0000313" key="11">
    <source>
        <dbReference type="Proteomes" id="UP000078560"/>
    </source>
</evidence>
<reference evidence="9" key="1">
    <citation type="submission" date="2016-05" db="EMBL/GenBank/DDBJ databases">
        <authorList>
            <person name="Lavstsen T."/>
            <person name="Jespersen J.S."/>
        </authorList>
    </citation>
    <scope>NUCLEOTIDE SEQUENCE [LARGE SCALE GENOMIC DNA]</scope>
</reference>
<dbReference type="Pfam" id="PF00642">
    <property type="entry name" value="zf-CCCH"/>
    <property type="match status" value="1"/>
</dbReference>
<dbReference type="InterPro" id="IPR000571">
    <property type="entry name" value="Znf_CCCH"/>
</dbReference>
<evidence type="ECO:0000313" key="10">
    <source>
        <dbReference type="Proteomes" id="UP000078546"/>
    </source>
</evidence>
<evidence type="ECO:0000259" key="7">
    <source>
        <dbReference type="PROSITE" id="PS50103"/>
    </source>
</evidence>
<dbReference type="SUPFAM" id="SSF90229">
    <property type="entry name" value="CCCH zinc finger"/>
    <property type="match status" value="1"/>
</dbReference>
<dbReference type="AlphaFoldDB" id="A0A1A8WW40"/>
<dbReference type="Proteomes" id="UP000078546">
    <property type="component" value="Unassembled WGS sequence"/>
</dbReference>
<dbReference type="GO" id="GO:0034247">
    <property type="term" value="P:snoRNA splicing"/>
    <property type="evidence" value="ECO:0007669"/>
    <property type="project" value="TreeGrafter"/>
</dbReference>
<proteinExistence type="predicted"/>
<protein>
    <submittedName>
        <fullName evidence="9">Zinc finger protein, putative</fullName>
    </submittedName>
</protein>
<sequence length="412" mass="48112">MFKKRTIGNLKNRKKTEDIKNEKEQNDETNTCREEDNDVNTADDTYENDVFNKKINMKGSLRDHDYSGNRDEDVDVVCKYFLKKKLKKLDEENSLQLKKRKHKVMIQSKSESVQEPNAITEDKIYKGDFSGSKNYGSYEIDQDSKHDHRAIMERNIKIGEEILKGNLKDNVYRGKDAHEKALMIKKDSLAKNKYTGLYGPVRNSGANVRVTLRIDYEPCICKDYKETGYCGFGDTCIFLHDRSDYKSGWKIEQEYEEKRKRNDALRKEKLEKWNKKMLKKLKEKEEMVSSPFDDHDDDVKRETNDEGVGNDEKEKSSNTSDVSSFSEKENSSDTNSSDDENNLPFACIKCKKKWKLDMNPSVTECFHYFCEKCFIEMFQKNKKCFKCGLQLSGIMNAAQNIIDILNKKKHSK</sequence>
<dbReference type="GO" id="GO:0005684">
    <property type="term" value="C:U2-type spliceosomal complex"/>
    <property type="evidence" value="ECO:0007669"/>
    <property type="project" value="TreeGrafter"/>
</dbReference>
<dbReference type="InterPro" id="IPR039971">
    <property type="entry name" value="CWC24-like"/>
</dbReference>
<feature type="compositionally biased region" description="Basic and acidic residues" evidence="5">
    <location>
        <begin position="297"/>
        <end position="316"/>
    </location>
</feature>
<dbReference type="CDD" id="cd16539">
    <property type="entry name" value="RING-HC_RNF113A_B"/>
    <property type="match status" value="1"/>
</dbReference>
<organism evidence="9 10">
    <name type="scientific">Plasmodium ovale curtisi</name>
    <dbReference type="NCBI Taxonomy" id="864141"/>
    <lineage>
        <taxon>Eukaryota</taxon>
        <taxon>Sar</taxon>
        <taxon>Alveolata</taxon>
        <taxon>Apicomplexa</taxon>
        <taxon>Aconoidasida</taxon>
        <taxon>Haemosporida</taxon>
        <taxon>Plasmodiidae</taxon>
        <taxon>Plasmodium</taxon>
        <taxon>Plasmodium (Plasmodium)</taxon>
    </lineage>
</organism>
<evidence type="ECO:0000256" key="4">
    <source>
        <dbReference type="PROSITE-ProRule" id="PRU00723"/>
    </source>
</evidence>
<dbReference type="InterPro" id="IPR036855">
    <property type="entry name" value="Znf_CCCH_sf"/>
</dbReference>
<gene>
    <name evidence="9" type="ORF">POVCU1_036140</name>
    <name evidence="8" type="ORF">POVCU2_0039110</name>
</gene>
<dbReference type="SMART" id="SM00356">
    <property type="entry name" value="ZnF_C3H1"/>
    <property type="match status" value="1"/>
</dbReference>
<dbReference type="PANTHER" id="PTHR12930">
    <property type="entry name" value="ZINC FINGER PROTEIN 183"/>
    <property type="match status" value="1"/>
</dbReference>
<dbReference type="PANTHER" id="PTHR12930:SF0">
    <property type="entry name" value="RING FINGER PROTEIN 113B"/>
    <property type="match status" value="1"/>
</dbReference>